<dbReference type="Pfam" id="PF00378">
    <property type="entry name" value="ECH_1"/>
    <property type="match status" value="1"/>
</dbReference>
<dbReference type="Gene3D" id="3.90.226.10">
    <property type="entry name" value="2-enoyl-CoA Hydratase, Chain A, domain 1"/>
    <property type="match status" value="1"/>
</dbReference>
<proteinExistence type="inferred from homology"/>
<dbReference type="PANTHER" id="PTHR43459">
    <property type="entry name" value="ENOYL-COA HYDRATASE"/>
    <property type="match status" value="1"/>
</dbReference>
<dbReference type="GO" id="GO:0004300">
    <property type="term" value="F:enoyl-CoA hydratase activity"/>
    <property type="evidence" value="ECO:0007669"/>
    <property type="project" value="UniProtKB-EC"/>
</dbReference>
<accession>A0A0Q0XAR4</accession>
<organism evidence="3 4">
    <name type="scientific">Pseudomonas endophytica</name>
    <dbReference type="NCBI Taxonomy" id="1563157"/>
    <lineage>
        <taxon>Bacteria</taxon>
        <taxon>Pseudomonadati</taxon>
        <taxon>Pseudomonadota</taxon>
        <taxon>Gammaproteobacteria</taxon>
        <taxon>Pseudomonadales</taxon>
        <taxon>Pseudomonadaceae</taxon>
        <taxon>Pseudomonas</taxon>
    </lineage>
</organism>
<comment type="caution">
    <text evidence="3">The sequence shown here is derived from an EMBL/GenBank/DDBJ whole genome shotgun (WGS) entry which is preliminary data.</text>
</comment>
<dbReference type="AlphaFoldDB" id="A0A0Q0XAR4"/>
<evidence type="ECO:0000256" key="2">
    <source>
        <dbReference type="RuleBase" id="RU003707"/>
    </source>
</evidence>
<dbReference type="CDD" id="cd06558">
    <property type="entry name" value="crotonase-like"/>
    <property type="match status" value="1"/>
</dbReference>
<protein>
    <submittedName>
        <fullName evidence="3">Enoyl-CoA hydratase</fullName>
        <ecNumber evidence="3">4.2.1.17</ecNumber>
    </submittedName>
</protein>
<evidence type="ECO:0000256" key="1">
    <source>
        <dbReference type="ARBA" id="ARBA00005254"/>
    </source>
</evidence>
<dbReference type="EC" id="4.2.1.17" evidence="3"/>
<gene>
    <name evidence="3" type="ORF">AQS70_07815</name>
</gene>
<comment type="similarity">
    <text evidence="1 2">Belongs to the enoyl-CoA hydratase/isomerase family.</text>
</comment>
<dbReference type="NCBIfam" id="NF006699">
    <property type="entry name" value="PRK09245.1"/>
    <property type="match status" value="1"/>
</dbReference>
<evidence type="ECO:0000313" key="4">
    <source>
        <dbReference type="Proteomes" id="UP000050342"/>
    </source>
</evidence>
<dbReference type="PANTHER" id="PTHR43459:SF1">
    <property type="entry name" value="EG:BACN32G11.4 PROTEIN"/>
    <property type="match status" value="1"/>
</dbReference>
<dbReference type="InterPro" id="IPR018376">
    <property type="entry name" value="Enoyl-CoA_hyd/isom_CS"/>
</dbReference>
<evidence type="ECO:0000313" key="3">
    <source>
        <dbReference type="EMBL" id="KQB54351.1"/>
    </source>
</evidence>
<dbReference type="RefSeq" id="WP_055102263.1">
    <property type="nucleotide sequence ID" value="NZ_LLWH01000090.1"/>
</dbReference>
<name>A0A0Q0XAR4_9PSED</name>
<dbReference type="InterPro" id="IPR014748">
    <property type="entry name" value="Enoyl-CoA_hydra_C"/>
</dbReference>
<dbReference type="EMBL" id="LLWH01000090">
    <property type="protein sequence ID" value="KQB54351.1"/>
    <property type="molecule type" value="Genomic_DNA"/>
</dbReference>
<dbReference type="InterPro" id="IPR001753">
    <property type="entry name" value="Enoyl-CoA_hydra/iso"/>
</dbReference>
<dbReference type="STRING" id="1563157.AQS70_07815"/>
<dbReference type="SUPFAM" id="SSF52096">
    <property type="entry name" value="ClpP/crotonase"/>
    <property type="match status" value="1"/>
</dbReference>
<reference evidence="3 4" key="1">
    <citation type="submission" date="2015-10" db="EMBL/GenBank/DDBJ databases">
        <title>Pseudomonas helleri sp. nov. and Pseudomonas weihenstephanensis sp. nov., isolated from raw cows milk.</title>
        <authorList>
            <person name="Von Neubeck M."/>
            <person name="Huptas C."/>
            <person name="Wenning M."/>
            <person name="Scherer S."/>
        </authorList>
    </citation>
    <scope>NUCLEOTIDE SEQUENCE [LARGE SCALE GENOMIC DNA]</scope>
    <source>
        <strain evidence="3 4">BSTT44</strain>
    </source>
</reference>
<dbReference type="Gene3D" id="1.10.12.10">
    <property type="entry name" value="Lyase 2-enoyl-coa Hydratase, Chain A, domain 2"/>
    <property type="match status" value="1"/>
</dbReference>
<dbReference type="InterPro" id="IPR029045">
    <property type="entry name" value="ClpP/crotonase-like_dom_sf"/>
</dbReference>
<keyword evidence="3" id="KW-0456">Lyase</keyword>
<dbReference type="OrthoDB" id="9777711at2"/>
<dbReference type="Proteomes" id="UP000050342">
    <property type="component" value="Unassembled WGS sequence"/>
</dbReference>
<dbReference type="PROSITE" id="PS00166">
    <property type="entry name" value="ENOYL_COA_HYDRATASE"/>
    <property type="match status" value="1"/>
</dbReference>
<keyword evidence="4" id="KW-1185">Reference proteome</keyword>
<sequence length="256" mass="27561">MSDFIEYRFEDGIVTLTLCAPDQHNALTHQAQFDAFTQVCARINRDPQVKVVILTGAGKSFCAGGNVKDMKARAGLFAGDPYQLRDGYRHGIQQIPLAVYHLEVPTIAAVNGAAIGAGCDLALMCDIRIASEHARFAESFVRLGIVPGDGGAWLLPRALNNLSRAYELSFTGETVSAQQALEYGLVSRVVAADDLLLAAQALAARIAANPGHALRLTKKLLREGQHTRLEPLLELSAAYQALAHHTEAHQAIVQAL</sequence>